<reference evidence="1 2" key="1">
    <citation type="submission" date="2019-09" db="EMBL/GenBank/DDBJ databases">
        <title>YIM 48816 draft genome.</title>
        <authorList>
            <person name="Jiang L."/>
        </authorList>
    </citation>
    <scope>NUCLEOTIDE SEQUENCE [LARGE SCALE GENOMIC DNA]</scope>
    <source>
        <strain evidence="1 2">YIM 48816</strain>
    </source>
</reference>
<keyword evidence="2" id="KW-1185">Reference proteome</keyword>
<dbReference type="RefSeq" id="WP_151005806.1">
    <property type="nucleotide sequence ID" value="NZ_BPQY01000288.1"/>
</dbReference>
<sequence>MKKRNLSAIANCEQIVRSAWAIAIQKASPEYTDRRETDALTADLINDIGKKNALNHVDSSDEEFQISFGVSRTSPPGRVIDILLNITAMRFDFHPAKRRDKLNAYGVKLRISVESVDGLPAIDNYTDDEWKALHEMDKENKIWLLHFDLSSLNE</sequence>
<evidence type="ECO:0000313" key="2">
    <source>
        <dbReference type="Proteomes" id="UP000474159"/>
    </source>
</evidence>
<name>A0A6L3SND6_9HYPH</name>
<dbReference type="AlphaFoldDB" id="A0A6L3SND6"/>
<dbReference type="EMBL" id="VZZK01000084">
    <property type="protein sequence ID" value="KAB1068611.1"/>
    <property type="molecule type" value="Genomic_DNA"/>
</dbReference>
<gene>
    <name evidence="1" type="ORF">F6X53_31480</name>
</gene>
<protein>
    <submittedName>
        <fullName evidence="1">Uncharacterized protein</fullName>
    </submittedName>
</protein>
<organism evidence="1 2">
    <name type="scientific">Methylobacterium soli</name>
    <dbReference type="NCBI Taxonomy" id="553447"/>
    <lineage>
        <taxon>Bacteria</taxon>
        <taxon>Pseudomonadati</taxon>
        <taxon>Pseudomonadota</taxon>
        <taxon>Alphaproteobacteria</taxon>
        <taxon>Hyphomicrobiales</taxon>
        <taxon>Methylobacteriaceae</taxon>
        <taxon>Methylobacterium</taxon>
    </lineage>
</organism>
<comment type="caution">
    <text evidence="1">The sequence shown here is derived from an EMBL/GenBank/DDBJ whole genome shotgun (WGS) entry which is preliminary data.</text>
</comment>
<dbReference type="Proteomes" id="UP000474159">
    <property type="component" value="Unassembled WGS sequence"/>
</dbReference>
<proteinExistence type="predicted"/>
<evidence type="ECO:0000313" key="1">
    <source>
        <dbReference type="EMBL" id="KAB1068611.1"/>
    </source>
</evidence>
<accession>A0A6L3SND6</accession>